<organism evidence="8 9">
    <name type="scientific">Clostridium baratii str. Sullivan</name>
    <dbReference type="NCBI Taxonomy" id="1415775"/>
    <lineage>
        <taxon>Bacteria</taxon>
        <taxon>Bacillati</taxon>
        <taxon>Bacillota</taxon>
        <taxon>Clostridia</taxon>
        <taxon>Eubacteriales</taxon>
        <taxon>Clostridiaceae</taxon>
        <taxon>Clostridium</taxon>
    </lineage>
</organism>
<dbReference type="EMBL" id="CP006905">
    <property type="protein sequence ID" value="AIY83716.1"/>
    <property type="molecule type" value="Genomic_DNA"/>
</dbReference>
<dbReference type="PANTHER" id="PTHR43667:SF1">
    <property type="entry name" value="CYCLOPROPANE-FATTY-ACYL-PHOSPHOLIPID SYNTHASE"/>
    <property type="match status" value="1"/>
</dbReference>
<dbReference type="CDD" id="cd02440">
    <property type="entry name" value="AdoMet_MTases"/>
    <property type="match status" value="1"/>
</dbReference>
<proteinExistence type="inferred from homology"/>
<keyword evidence="5" id="KW-0443">Lipid metabolism</keyword>
<dbReference type="PIRSF" id="PIRSF003085">
    <property type="entry name" value="CMAS"/>
    <property type="match status" value="1"/>
</dbReference>
<evidence type="ECO:0000256" key="4">
    <source>
        <dbReference type="ARBA" id="ARBA00022691"/>
    </source>
</evidence>
<gene>
    <name evidence="8" type="ORF">U729_2468</name>
</gene>
<dbReference type="InterPro" id="IPR050723">
    <property type="entry name" value="CFA/CMAS"/>
</dbReference>
<evidence type="ECO:0000256" key="5">
    <source>
        <dbReference type="ARBA" id="ARBA00023098"/>
    </source>
</evidence>
<evidence type="ECO:0000256" key="2">
    <source>
        <dbReference type="ARBA" id="ARBA00022603"/>
    </source>
</evidence>
<comment type="similarity">
    <text evidence="1">Belongs to the CFA/CMAS family.</text>
</comment>
<evidence type="ECO:0000313" key="9">
    <source>
        <dbReference type="Proteomes" id="UP000030635"/>
    </source>
</evidence>
<evidence type="ECO:0000259" key="7">
    <source>
        <dbReference type="Pfam" id="PF25371"/>
    </source>
</evidence>
<evidence type="ECO:0000313" key="8">
    <source>
        <dbReference type="EMBL" id="AIY83716.1"/>
    </source>
</evidence>
<dbReference type="InterPro" id="IPR057206">
    <property type="entry name" value="DUF7884"/>
</dbReference>
<keyword evidence="3 8" id="KW-0808">Transferase</keyword>
<keyword evidence="4" id="KW-0949">S-adenosyl-L-methionine</keyword>
<dbReference type="OrthoDB" id="9782855at2"/>
<dbReference type="Pfam" id="PF02353">
    <property type="entry name" value="CMAS"/>
    <property type="match status" value="1"/>
</dbReference>
<dbReference type="GO" id="GO:0032259">
    <property type="term" value="P:methylation"/>
    <property type="evidence" value="ECO:0007669"/>
    <property type="project" value="UniProtKB-KW"/>
</dbReference>
<dbReference type="SUPFAM" id="SSF53335">
    <property type="entry name" value="S-adenosyl-L-methionine-dependent methyltransferases"/>
    <property type="match status" value="1"/>
</dbReference>
<keyword evidence="9" id="KW-1185">Reference proteome</keyword>
<dbReference type="GO" id="GO:0008610">
    <property type="term" value="P:lipid biosynthetic process"/>
    <property type="evidence" value="ECO:0007669"/>
    <property type="project" value="InterPro"/>
</dbReference>
<dbReference type="InterPro" id="IPR003333">
    <property type="entry name" value="CMAS"/>
</dbReference>
<evidence type="ECO:0000256" key="1">
    <source>
        <dbReference type="ARBA" id="ARBA00010815"/>
    </source>
</evidence>
<accession>A0A0A7FY16</accession>
<dbReference type="HOGENOM" id="CLU_026434_6_2_9"/>
<dbReference type="GO" id="GO:0008168">
    <property type="term" value="F:methyltransferase activity"/>
    <property type="evidence" value="ECO:0007669"/>
    <property type="project" value="UniProtKB-KW"/>
</dbReference>
<dbReference type="KEGG" id="cbv:U729_2468"/>
<evidence type="ECO:0000256" key="6">
    <source>
        <dbReference type="PIRSR" id="PIRSR003085-1"/>
    </source>
</evidence>
<keyword evidence="2 8" id="KW-0489">Methyltransferase</keyword>
<evidence type="ECO:0000256" key="3">
    <source>
        <dbReference type="ARBA" id="ARBA00022679"/>
    </source>
</evidence>
<dbReference type="PANTHER" id="PTHR43667">
    <property type="entry name" value="CYCLOPROPANE-FATTY-ACYL-PHOSPHOLIPID SYNTHASE"/>
    <property type="match status" value="1"/>
</dbReference>
<dbReference type="Pfam" id="PF25371">
    <property type="entry name" value="DUF7884"/>
    <property type="match status" value="1"/>
</dbReference>
<feature type="active site" evidence="6">
    <location>
        <position position="360"/>
    </location>
</feature>
<dbReference type="InterPro" id="IPR029063">
    <property type="entry name" value="SAM-dependent_MTases_sf"/>
</dbReference>
<reference evidence="8 9" key="1">
    <citation type="journal article" date="2015" name="Infect. Genet. Evol.">
        <title>Genomic sequences of six botulinum neurotoxin-producing strains representing three clostridial species illustrate the mobility and diversity of botulinum neurotoxin genes.</title>
        <authorList>
            <person name="Smith T.J."/>
            <person name="Hill K.K."/>
            <person name="Xie G."/>
            <person name="Foley B.T."/>
            <person name="Williamson C.H."/>
            <person name="Foster J.T."/>
            <person name="Johnson S.L."/>
            <person name="Chertkov O."/>
            <person name="Teshima H."/>
            <person name="Gibbons H.S."/>
            <person name="Johnsky L.A."/>
            <person name="Karavis M.A."/>
            <person name="Smith L.A."/>
        </authorList>
    </citation>
    <scope>NUCLEOTIDE SEQUENCE [LARGE SCALE GENOMIC DNA]</scope>
    <source>
        <strain evidence="8">Sullivan</strain>
    </source>
</reference>
<sequence>MEMNKSIVKAFANHLADETFNLKLWDGEVVKVGEGEPKFTIIINKFPSKKELLSDASVALGEAYMDGDIDFEGDPQEIFESMMRNKDSFLNDSILLKLAGKIKAPSLLKSKKDIAHHYDIGNDFYSLWLDKTMSYSCGYFKSENDTLYDAQMNKINHILKKLNLKEGQTLLDIGCGWGYLIIEAAKLYKVKAMGITLSEEQYAKATERIKEEGLEDLVTVKLMDYRDLEKSGLKFDRVVSVGMVEHVGHANIPLFFKNVDGVLEEGGLFLLHNITNLVETEGNKWITKYIFPGGYLPTLREEIHIASELNFHVLDVESLRLHYMKTLQEWVKNFEEHLDEEREMFDERFLRMWHIYLCSCAAAFHYWTIDIHQTLYSKGINNTLPLTREYLYSDYK</sequence>
<dbReference type="RefSeq" id="WP_039315466.1">
    <property type="nucleotide sequence ID" value="NZ_CP006905.1"/>
</dbReference>
<name>A0A0A7FY16_9CLOT</name>
<dbReference type="AlphaFoldDB" id="A0A0A7FY16"/>
<dbReference type="Gene3D" id="3.40.50.150">
    <property type="entry name" value="Vaccinia Virus protein VP39"/>
    <property type="match status" value="1"/>
</dbReference>
<feature type="domain" description="DUF7884" evidence="7">
    <location>
        <begin position="9"/>
        <end position="93"/>
    </location>
</feature>
<protein>
    <submittedName>
        <fullName evidence="8">Methyltransferase domain protein</fullName>
    </submittedName>
</protein>
<dbReference type="STRING" id="1561.NPD11_570"/>
<dbReference type="eggNOG" id="COG2230">
    <property type="taxonomic scope" value="Bacteria"/>
</dbReference>
<dbReference type="Proteomes" id="UP000030635">
    <property type="component" value="Chromosome"/>
</dbReference>